<dbReference type="GO" id="GO:0051537">
    <property type="term" value="F:2 iron, 2 sulfur cluster binding"/>
    <property type="evidence" value="ECO:0007669"/>
    <property type="project" value="UniProtKB-KW"/>
</dbReference>
<evidence type="ECO:0000313" key="6">
    <source>
        <dbReference type="EMBL" id="KIT14818.1"/>
    </source>
</evidence>
<dbReference type="GO" id="GO:0006979">
    <property type="term" value="P:response to oxidative stress"/>
    <property type="evidence" value="ECO:0007669"/>
    <property type="project" value="InterPro"/>
</dbReference>
<dbReference type="PANTHER" id="PTHR30204">
    <property type="entry name" value="REDOX-CYCLING DRUG-SENSING TRANSCRIPTIONAL ACTIVATOR SOXR"/>
    <property type="match status" value="1"/>
</dbReference>
<dbReference type="InterPro" id="IPR010211">
    <property type="entry name" value="Redox-sen_tscrpt-act_SoxR"/>
</dbReference>
<dbReference type="PANTHER" id="PTHR30204:SF0">
    <property type="entry name" value="REDOX-SENSITIVE TRANSCRIPTIONAL ACTIVATOR SOXR"/>
    <property type="match status" value="1"/>
</dbReference>
<dbReference type="Gene3D" id="1.10.1660.10">
    <property type="match status" value="1"/>
</dbReference>
<feature type="domain" description="HTH merR-type" evidence="5">
    <location>
        <begin position="6"/>
        <end position="74"/>
    </location>
</feature>
<dbReference type="PRINTS" id="PR00040">
    <property type="entry name" value="HTHMERR"/>
</dbReference>
<evidence type="ECO:0000256" key="2">
    <source>
        <dbReference type="ARBA" id="ARBA00023004"/>
    </source>
</evidence>
<evidence type="ECO:0000313" key="7">
    <source>
        <dbReference type="Proteomes" id="UP000032232"/>
    </source>
</evidence>
<dbReference type="GO" id="GO:0003700">
    <property type="term" value="F:DNA-binding transcription factor activity"/>
    <property type="evidence" value="ECO:0007669"/>
    <property type="project" value="InterPro"/>
</dbReference>
<dbReference type="InterPro" id="IPR047057">
    <property type="entry name" value="MerR_fam"/>
</dbReference>
<keyword evidence="2" id="KW-0408">Iron</keyword>
<dbReference type="SUPFAM" id="SSF46955">
    <property type="entry name" value="Putative DNA-binding domain"/>
    <property type="match status" value="1"/>
</dbReference>
<proteinExistence type="predicted"/>
<dbReference type="Pfam" id="PF13411">
    <property type="entry name" value="MerR_1"/>
    <property type="match status" value="1"/>
</dbReference>
<evidence type="ECO:0000256" key="3">
    <source>
        <dbReference type="ARBA" id="ARBA00023014"/>
    </source>
</evidence>
<dbReference type="PATRIC" id="fig|935700.4.peg.3247"/>
<protein>
    <submittedName>
        <fullName evidence="6">SoxR protein</fullName>
    </submittedName>
</protein>
<dbReference type="GO" id="GO:0003677">
    <property type="term" value="F:DNA binding"/>
    <property type="evidence" value="ECO:0007669"/>
    <property type="project" value="UniProtKB-KW"/>
</dbReference>
<sequence length="147" mass="16399">MRLPRELSIGQVADRTGLSISQIRFYEGEGLISPPRDGGGRRRFPRAELRRLSFIRVAQRLGLPLRRIRAALAGIPGGRPPTPSDWERIAEDLHDDLTQRIEELTRLRDRLTGCIGCGCLSMKTCPLYNPDDQKAAEGPGARLVERG</sequence>
<dbReference type="RefSeq" id="WP_084629967.1">
    <property type="nucleotide sequence ID" value="NZ_FZPF01000001.1"/>
</dbReference>
<dbReference type="NCBIfam" id="TIGR01950">
    <property type="entry name" value="SoxR"/>
    <property type="match status" value="1"/>
</dbReference>
<dbReference type="InterPro" id="IPR009061">
    <property type="entry name" value="DNA-bd_dom_put_sf"/>
</dbReference>
<keyword evidence="4" id="KW-0238">DNA-binding</keyword>
<dbReference type="PROSITE" id="PS00552">
    <property type="entry name" value="HTH_MERR_1"/>
    <property type="match status" value="1"/>
</dbReference>
<accession>A0A0D1D451</accession>
<dbReference type="SMART" id="SM00422">
    <property type="entry name" value="HTH_MERR"/>
    <property type="match status" value="1"/>
</dbReference>
<gene>
    <name evidence="6" type="primary">soxR</name>
    <name evidence="6" type="ORF">jaqu_31430</name>
</gene>
<evidence type="ECO:0000256" key="1">
    <source>
        <dbReference type="ARBA" id="ARBA00022714"/>
    </source>
</evidence>
<reference evidence="6 7" key="1">
    <citation type="submission" date="2015-02" db="EMBL/GenBank/DDBJ databases">
        <title>Genome Sequence of Jannaschia aquimarina DSM28248, a member of the Roseobacter clade.</title>
        <authorList>
            <person name="Voget S."/>
            <person name="Daniel R."/>
        </authorList>
    </citation>
    <scope>NUCLEOTIDE SEQUENCE [LARGE SCALE GENOMIC DNA]</scope>
    <source>
        <strain evidence="6 7">GSW-M26</strain>
    </source>
</reference>
<dbReference type="AlphaFoldDB" id="A0A0D1D451"/>
<name>A0A0D1D451_9RHOB</name>
<evidence type="ECO:0000256" key="4">
    <source>
        <dbReference type="ARBA" id="ARBA00023125"/>
    </source>
</evidence>
<dbReference type="PROSITE" id="PS50937">
    <property type="entry name" value="HTH_MERR_2"/>
    <property type="match status" value="1"/>
</dbReference>
<dbReference type="OrthoDB" id="9802944at2"/>
<keyword evidence="1" id="KW-0479">Metal-binding</keyword>
<dbReference type="Proteomes" id="UP000032232">
    <property type="component" value="Unassembled WGS sequence"/>
</dbReference>
<keyword evidence="1" id="KW-0001">2Fe-2S</keyword>
<evidence type="ECO:0000259" key="5">
    <source>
        <dbReference type="PROSITE" id="PS50937"/>
    </source>
</evidence>
<comment type="caution">
    <text evidence="6">The sequence shown here is derived from an EMBL/GenBank/DDBJ whole genome shotgun (WGS) entry which is preliminary data.</text>
</comment>
<keyword evidence="3" id="KW-0411">Iron-sulfur</keyword>
<dbReference type="STRING" id="935700.jaqu_31430"/>
<dbReference type="InterPro" id="IPR000551">
    <property type="entry name" value="MerR-type_HTH_dom"/>
</dbReference>
<dbReference type="EMBL" id="JYFE01000060">
    <property type="protein sequence ID" value="KIT14818.1"/>
    <property type="molecule type" value="Genomic_DNA"/>
</dbReference>
<organism evidence="6 7">
    <name type="scientific">Jannaschia aquimarina</name>
    <dbReference type="NCBI Taxonomy" id="935700"/>
    <lineage>
        <taxon>Bacteria</taxon>
        <taxon>Pseudomonadati</taxon>
        <taxon>Pseudomonadota</taxon>
        <taxon>Alphaproteobacteria</taxon>
        <taxon>Rhodobacterales</taxon>
        <taxon>Roseobacteraceae</taxon>
        <taxon>Jannaschia</taxon>
    </lineage>
</organism>
<keyword evidence="7" id="KW-1185">Reference proteome</keyword>